<protein>
    <recommendedName>
        <fullName evidence="7">RING-type domain-containing protein</fullName>
    </recommendedName>
</protein>
<evidence type="ECO:0000256" key="6">
    <source>
        <dbReference type="SAM" id="SignalP"/>
    </source>
</evidence>
<feature type="domain" description="RING-type" evidence="7">
    <location>
        <begin position="658"/>
        <end position="700"/>
    </location>
</feature>
<dbReference type="InterPro" id="IPR001841">
    <property type="entry name" value="Znf_RING"/>
</dbReference>
<sequence>MAALAAVVAIAILALTTVAGAASTPPVIYIFGDSMSDVGNNNYLLLSLAKCNYPWYGIDYKTGLPTGRFTNGRTIGDIMVWCPASGAVPLPVLGGVNFASGGAGLLNETGIYFVEYLSFDNQILSFEQIKNAMIAKIGKKAAEEIVNGAIFQIGLGSNDYVNNFLRPFMADGIVYTHDEFIGLLMETMDRQLTRLYDLGARHIWFSGLAPLGCIPSQRVLSDDGECLDDVNAYALQFNAAAKDLLQELNAKLPGARMSLSDCYSIVMELIDHPQKYGFKTSHTSCCDVDTTVGGLCLPTATLCPDRKDFVFWDAYHTSDAANQVIADRLFAEMVGSGAVVPGNGSSPPRVVAAPVRPTTGKTTHGTIPRESHGGRPRHALINTEWPAMPETTAELWVIAIGTTLFVAVVLATKRSWCDQPPPPERQRRNLTPEQSQRAALAALAALQPPVAAAAVLPRFLYAQGRASETLVCAICLEALRDGELCSEVPGCRHVFHGDCVGAWATRNGSCPLCREKIVKGLGGAAIAVADDMFPSLSAAGDNKAPRAEERAGGGVHLTISDNNNNVADGGRDLRRGGDRADLIHLHRLLLHHMATGGSPRERAAGAASSAGGPAAAEAPAPPQPARAAERGGSEGAGGAGELPVRGGAGTTTEPPAACAICLDELRQGQLCSEAPACRHIFHEGCIRVWAKSKNTCPLCRARLVLPRSGVRLDGGGGGASIIHVAKAFTSRSPAGDSTYVALAAGGISTEVVMATDVPDWYGLFLIALMFVLCGIDKIKRRRSKCGKRWRRGRRQRWPPPLLMPLPYFPYAGGASSETVVCSICLETLRQWQLCSEVPEECLGEWVRSSGTCPLCRAKIVPGSGMRRLIKRRQQRGERRCRTLDDGSLGAPVVLPHFPYAQQAVAEPAACAICLDELRHGELCSEVPACRHIFHESCIRAWTKKMNSCPLCRAKIVPGGAPAAADGMTSLAAHRSRGRSMPIPARASPSTGCRRETSCSAFSTFLLMLYAICSDQPASAEGDVEGRQQQRFPIAVWPPGTVPASPPPPPALAAPVPPVAALPYFPYAARGGIIGGGRQASETVVVCAICLDPLRHGQPCSEVPACRHTFHRDCVGVWVRSSNSCPLCRVKIVPRSGAAAVARDMHGVVARETGRM</sequence>
<dbReference type="InterPro" id="IPR013083">
    <property type="entry name" value="Znf_RING/FYVE/PHD"/>
</dbReference>
<organism evidence="8 9">
    <name type="scientific">Digitaria exilis</name>
    <dbReference type="NCBI Taxonomy" id="1010633"/>
    <lineage>
        <taxon>Eukaryota</taxon>
        <taxon>Viridiplantae</taxon>
        <taxon>Streptophyta</taxon>
        <taxon>Embryophyta</taxon>
        <taxon>Tracheophyta</taxon>
        <taxon>Spermatophyta</taxon>
        <taxon>Magnoliopsida</taxon>
        <taxon>Liliopsida</taxon>
        <taxon>Poales</taxon>
        <taxon>Poaceae</taxon>
        <taxon>PACMAD clade</taxon>
        <taxon>Panicoideae</taxon>
        <taxon>Panicodae</taxon>
        <taxon>Paniceae</taxon>
        <taxon>Anthephorinae</taxon>
        <taxon>Digitaria</taxon>
    </lineage>
</organism>
<feature type="domain" description="RING-type" evidence="7">
    <location>
        <begin position="910"/>
        <end position="952"/>
    </location>
</feature>
<evidence type="ECO:0000256" key="2">
    <source>
        <dbReference type="ARBA" id="ARBA00022801"/>
    </source>
</evidence>
<evidence type="ECO:0000256" key="3">
    <source>
        <dbReference type="ARBA" id="ARBA00022963"/>
    </source>
</evidence>
<evidence type="ECO:0000256" key="4">
    <source>
        <dbReference type="PROSITE-ProRule" id="PRU00175"/>
    </source>
</evidence>
<dbReference type="Gene3D" id="3.30.40.10">
    <property type="entry name" value="Zinc/RING finger domain, C3HC4 (zinc finger)"/>
    <property type="match status" value="5"/>
</dbReference>
<dbReference type="SUPFAM" id="SSF57850">
    <property type="entry name" value="RING/U-box"/>
    <property type="match status" value="5"/>
</dbReference>
<dbReference type="InterPro" id="IPR036514">
    <property type="entry name" value="SGNH_hydro_sf"/>
</dbReference>
<keyword evidence="3" id="KW-0442">Lipid degradation</keyword>
<feature type="region of interest" description="Disordered" evidence="5">
    <location>
        <begin position="345"/>
        <end position="377"/>
    </location>
</feature>
<keyword evidence="3" id="KW-0443">Lipid metabolism</keyword>
<evidence type="ECO:0000313" key="9">
    <source>
        <dbReference type="Proteomes" id="UP000636709"/>
    </source>
</evidence>
<dbReference type="PROSITE" id="PS50089">
    <property type="entry name" value="ZF_RING_2"/>
    <property type="match status" value="4"/>
</dbReference>
<dbReference type="Gene3D" id="3.40.50.1110">
    <property type="entry name" value="SGNH hydrolase"/>
    <property type="match status" value="1"/>
</dbReference>
<dbReference type="Proteomes" id="UP000636709">
    <property type="component" value="Unassembled WGS sequence"/>
</dbReference>
<reference evidence="8" key="1">
    <citation type="submission" date="2020-07" db="EMBL/GenBank/DDBJ databases">
        <title>Genome sequence and genetic diversity analysis of an under-domesticated orphan crop, white fonio (Digitaria exilis).</title>
        <authorList>
            <person name="Bennetzen J.L."/>
            <person name="Chen S."/>
            <person name="Ma X."/>
            <person name="Wang X."/>
            <person name="Yssel A.E.J."/>
            <person name="Chaluvadi S.R."/>
            <person name="Johnson M."/>
            <person name="Gangashetty P."/>
            <person name="Hamidou F."/>
            <person name="Sanogo M.D."/>
            <person name="Zwaenepoel A."/>
            <person name="Wallace J."/>
            <person name="Van De Peer Y."/>
            <person name="Van Deynze A."/>
        </authorList>
    </citation>
    <scope>NUCLEOTIDE SEQUENCE</scope>
    <source>
        <tissue evidence="8">Leaves</tissue>
    </source>
</reference>
<accession>A0A835KMK4</accession>
<dbReference type="InterPro" id="IPR035669">
    <property type="entry name" value="SGNH_plant_lipase-like"/>
</dbReference>
<dbReference type="GO" id="GO:0016788">
    <property type="term" value="F:hydrolase activity, acting on ester bonds"/>
    <property type="evidence" value="ECO:0007669"/>
    <property type="project" value="InterPro"/>
</dbReference>
<dbReference type="Pfam" id="PF00657">
    <property type="entry name" value="Lipase_GDSL"/>
    <property type="match status" value="1"/>
</dbReference>
<feature type="region of interest" description="Disordered" evidence="5">
    <location>
        <begin position="540"/>
        <end position="573"/>
    </location>
</feature>
<evidence type="ECO:0000259" key="7">
    <source>
        <dbReference type="PROSITE" id="PS50089"/>
    </source>
</evidence>
<proteinExistence type="inferred from homology"/>
<comment type="similarity">
    <text evidence="1">Belongs to the 'GDSL' lipolytic enzyme family.</text>
</comment>
<keyword evidence="4" id="KW-0862">Zinc</keyword>
<dbReference type="CDD" id="cd16454">
    <property type="entry name" value="RING-H2_PA-TM-RING"/>
    <property type="match status" value="3"/>
</dbReference>
<keyword evidence="4" id="KW-0863">Zinc-finger</keyword>
<feature type="chain" id="PRO_5032319775" description="RING-type domain-containing protein" evidence="6">
    <location>
        <begin position="22"/>
        <end position="1155"/>
    </location>
</feature>
<keyword evidence="2" id="KW-0378">Hydrolase</keyword>
<evidence type="ECO:0000256" key="5">
    <source>
        <dbReference type="SAM" id="MobiDB-lite"/>
    </source>
</evidence>
<keyword evidence="4" id="KW-0479">Metal-binding</keyword>
<gene>
    <name evidence="8" type="ORF">HU200_010068</name>
</gene>
<dbReference type="InterPro" id="IPR001087">
    <property type="entry name" value="GDSL"/>
</dbReference>
<dbReference type="EMBL" id="JACEFO010000702">
    <property type="protein sequence ID" value="KAF8760536.1"/>
    <property type="molecule type" value="Genomic_DNA"/>
</dbReference>
<evidence type="ECO:0000256" key="1">
    <source>
        <dbReference type="ARBA" id="ARBA00008668"/>
    </source>
</evidence>
<feature type="signal peptide" evidence="6">
    <location>
        <begin position="1"/>
        <end position="21"/>
    </location>
</feature>
<keyword evidence="6" id="KW-0732">Signal</keyword>
<feature type="domain" description="RING-type" evidence="7">
    <location>
        <begin position="1086"/>
        <end position="1128"/>
    </location>
</feature>
<dbReference type="PANTHER" id="PTHR45648:SF24">
    <property type="entry name" value="OS06G0257600 PROTEIN"/>
    <property type="match status" value="1"/>
</dbReference>
<dbReference type="SMART" id="SM00184">
    <property type="entry name" value="RING"/>
    <property type="match status" value="5"/>
</dbReference>
<dbReference type="PANTHER" id="PTHR45648">
    <property type="entry name" value="GDSL LIPASE/ACYLHYDROLASE FAMILY PROTEIN (AFU_ORTHOLOGUE AFUA_4G14700)"/>
    <property type="match status" value="1"/>
</dbReference>
<dbReference type="SUPFAM" id="SSF52266">
    <property type="entry name" value="SGNH hydrolase"/>
    <property type="match status" value="1"/>
</dbReference>
<dbReference type="AlphaFoldDB" id="A0A835KMK4"/>
<feature type="domain" description="RING-type" evidence="7">
    <location>
        <begin position="472"/>
        <end position="514"/>
    </location>
</feature>
<keyword evidence="9" id="KW-1185">Reference proteome</keyword>
<feature type="region of interest" description="Disordered" evidence="5">
    <location>
        <begin position="597"/>
        <end position="648"/>
    </location>
</feature>
<comment type="caution">
    <text evidence="8">The sequence shown here is derived from an EMBL/GenBank/DDBJ whole genome shotgun (WGS) entry which is preliminary data.</text>
</comment>
<feature type="compositionally biased region" description="Low complexity" evidence="5">
    <location>
        <begin position="604"/>
        <end position="618"/>
    </location>
</feature>
<dbReference type="InterPro" id="IPR051058">
    <property type="entry name" value="GDSL_Est/Lipase"/>
</dbReference>
<dbReference type="OrthoDB" id="1600564at2759"/>
<dbReference type="GO" id="GO:0016042">
    <property type="term" value="P:lipid catabolic process"/>
    <property type="evidence" value="ECO:0007669"/>
    <property type="project" value="UniProtKB-KW"/>
</dbReference>
<feature type="compositionally biased region" description="Low complexity" evidence="5">
    <location>
        <begin position="347"/>
        <end position="357"/>
    </location>
</feature>
<dbReference type="Pfam" id="PF13639">
    <property type="entry name" value="zf-RING_2"/>
    <property type="match status" value="4"/>
</dbReference>
<evidence type="ECO:0000313" key="8">
    <source>
        <dbReference type="EMBL" id="KAF8760536.1"/>
    </source>
</evidence>
<name>A0A835KMK4_9POAL</name>
<dbReference type="CDD" id="cd01837">
    <property type="entry name" value="SGNH_plant_lipase_like"/>
    <property type="match status" value="1"/>
</dbReference>
<dbReference type="GO" id="GO:0008270">
    <property type="term" value="F:zinc ion binding"/>
    <property type="evidence" value="ECO:0007669"/>
    <property type="project" value="UniProtKB-KW"/>
</dbReference>